<keyword evidence="6" id="KW-1185">Reference proteome</keyword>
<dbReference type="PRINTS" id="PR00598">
    <property type="entry name" value="HTHMARR"/>
</dbReference>
<dbReference type="EMBL" id="CP011129">
    <property type="protein sequence ID" value="ALN83199.1"/>
    <property type="molecule type" value="Genomic_DNA"/>
</dbReference>
<dbReference type="InterPro" id="IPR036388">
    <property type="entry name" value="WH-like_DNA-bd_sf"/>
</dbReference>
<dbReference type="PATRIC" id="fig|84531.8.peg.5107"/>
<dbReference type="AlphaFoldDB" id="A0A0S2FI68"/>
<protein>
    <submittedName>
        <fullName evidence="5">MarR family protein</fullName>
    </submittedName>
</protein>
<dbReference type="PROSITE" id="PS50995">
    <property type="entry name" value="HTH_MARR_2"/>
    <property type="match status" value="1"/>
</dbReference>
<keyword evidence="2" id="KW-0238">DNA-binding</keyword>
<dbReference type="InterPro" id="IPR000835">
    <property type="entry name" value="HTH_MarR-typ"/>
</dbReference>
<organism evidence="5 6">
    <name type="scientific">Lysobacter antibioticus</name>
    <dbReference type="NCBI Taxonomy" id="84531"/>
    <lineage>
        <taxon>Bacteria</taxon>
        <taxon>Pseudomonadati</taxon>
        <taxon>Pseudomonadota</taxon>
        <taxon>Gammaproteobacteria</taxon>
        <taxon>Lysobacterales</taxon>
        <taxon>Lysobacteraceae</taxon>
        <taxon>Lysobacter</taxon>
    </lineage>
</organism>
<evidence type="ECO:0000313" key="5">
    <source>
        <dbReference type="EMBL" id="ALN83199.1"/>
    </source>
</evidence>
<dbReference type="eggNOG" id="COG1846">
    <property type="taxonomic scope" value="Bacteria"/>
</dbReference>
<dbReference type="InterPro" id="IPR052067">
    <property type="entry name" value="Metal_resp_HTH_trans_reg"/>
</dbReference>
<dbReference type="InterPro" id="IPR036390">
    <property type="entry name" value="WH_DNA-bd_sf"/>
</dbReference>
<dbReference type="Gene3D" id="1.10.10.10">
    <property type="entry name" value="Winged helix-like DNA-binding domain superfamily/Winged helix DNA-binding domain"/>
    <property type="match status" value="1"/>
</dbReference>
<evidence type="ECO:0000256" key="3">
    <source>
        <dbReference type="ARBA" id="ARBA00023163"/>
    </source>
</evidence>
<sequence>MPASRDIEILNLVNTIMHQATARMQRSLREAELGLAAMEARTLRFVARNRGCTQNDIVRESGRDKAQIARIVKTLLERGHVERIDNEAGEKRQRLCLTASGAETHAEAEALRAVVAKELLQDLSQSERKLLEGLLRRMSHGPTSDPG</sequence>
<dbReference type="PANTHER" id="PTHR35790">
    <property type="entry name" value="HTH-TYPE TRANSCRIPTIONAL REGULATOR PCHR"/>
    <property type="match status" value="1"/>
</dbReference>
<dbReference type="KEGG" id="lab:LA76x_5097"/>
<reference evidence="5 6" key="1">
    <citation type="journal article" date="2015" name="BMC Genomics">
        <title>Comparative genomics and metabolic profiling of the genus Lysobacter.</title>
        <authorList>
            <person name="de Bruijn I."/>
            <person name="Cheng X."/>
            <person name="de Jager V."/>
            <person name="Exposito R.G."/>
            <person name="Watrous J."/>
            <person name="Patel N."/>
            <person name="Postma J."/>
            <person name="Dorrestein P.C."/>
            <person name="Kobayashi D."/>
            <person name="Raaijmakers J.M."/>
        </authorList>
    </citation>
    <scope>NUCLEOTIDE SEQUENCE [LARGE SCALE GENOMIC DNA]</scope>
    <source>
        <strain evidence="5 6">76</strain>
    </source>
</reference>
<evidence type="ECO:0000313" key="6">
    <source>
        <dbReference type="Proteomes" id="UP000060787"/>
    </source>
</evidence>
<dbReference type="SUPFAM" id="SSF46785">
    <property type="entry name" value="Winged helix' DNA-binding domain"/>
    <property type="match status" value="1"/>
</dbReference>
<dbReference type="RefSeq" id="WP_057919735.1">
    <property type="nucleotide sequence ID" value="NZ_CP011129.1"/>
</dbReference>
<feature type="domain" description="HTH marR-type" evidence="4">
    <location>
        <begin position="10"/>
        <end position="140"/>
    </location>
</feature>
<keyword evidence="3" id="KW-0804">Transcription</keyword>
<proteinExistence type="predicted"/>
<dbReference type="PANTHER" id="PTHR35790:SF4">
    <property type="entry name" value="HTH-TYPE TRANSCRIPTIONAL REGULATOR PCHR"/>
    <property type="match status" value="1"/>
</dbReference>
<dbReference type="STRING" id="84531.LA76x_5097"/>
<evidence type="ECO:0000259" key="4">
    <source>
        <dbReference type="PROSITE" id="PS50995"/>
    </source>
</evidence>
<evidence type="ECO:0000256" key="1">
    <source>
        <dbReference type="ARBA" id="ARBA00023015"/>
    </source>
</evidence>
<gene>
    <name evidence="5" type="ORF">LA76x_5097</name>
</gene>
<dbReference type="GO" id="GO:0003677">
    <property type="term" value="F:DNA binding"/>
    <property type="evidence" value="ECO:0007669"/>
    <property type="project" value="UniProtKB-KW"/>
</dbReference>
<keyword evidence="1" id="KW-0805">Transcription regulation</keyword>
<dbReference type="Pfam" id="PF12802">
    <property type="entry name" value="MarR_2"/>
    <property type="match status" value="1"/>
</dbReference>
<dbReference type="Proteomes" id="UP000060787">
    <property type="component" value="Chromosome"/>
</dbReference>
<dbReference type="GO" id="GO:0003700">
    <property type="term" value="F:DNA-binding transcription factor activity"/>
    <property type="evidence" value="ECO:0007669"/>
    <property type="project" value="InterPro"/>
</dbReference>
<accession>A0A0S2FI68</accession>
<evidence type="ECO:0000256" key="2">
    <source>
        <dbReference type="ARBA" id="ARBA00023125"/>
    </source>
</evidence>
<dbReference type="SMART" id="SM00347">
    <property type="entry name" value="HTH_MARR"/>
    <property type="match status" value="1"/>
</dbReference>
<name>A0A0S2FI68_LYSAN</name>